<dbReference type="Pfam" id="PF07883">
    <property type="entry name" value="Cupin_2"/>
    <property type="match status" value="1"/>
</dbReference>
<accession>A0ABU2BY27</accession>
<dbReference type="Proteomes" id="UP001183648">
    <property type="component" value="Unassembled WGS sequence"/>
</dbReference>
<organism evidence="2 3">
    <name type="scientific">Nocardioides marmoribigeumensis</name>
    <dbReference type="NCBI Taxonomy" id="433649"/>
    <lineage>
        <taxon>Bacteria</taxon>
        <taxon>Bacillati</taxon>
        <taxon>Actinomycetota</taxon>
        <taxon>Actinomycetes</taxon>
        <taxon>Propionibacteriales</taxon>
        <taxon>Nocardioidaceae</taxon>
        <taxon>Nocardioides</taxon>
    </lineage>
</organism>
<evidence type="ECO:0000259" key="1">
    <source>
        <dbReference type="Pfam" id="PF07883"/>
    </source>
</evidence>
<proteinExistence type="predicted"/>
<feature type="domain" description="Cupin type-2" evidence="1">
    <location>
        <begin position="34"/>
        <end position="99"/>
    </location>
</feature>
<evidence type="ECO:0000313" key="3">
    <source>
        <dbReference type="Proteomes" id="UP001183648"/>
    </source>
</evidence>
<comment type="caution">
    <text evidence="2">The sequence shown here is derived from an EMBL/GenBank/DDBJ whole genome shotgun (WGS) entry which is preliminary data.</text>
</comment>
<protein>
    <submittedName>
        <fullName evidence="2">Quercetin dioxygenase-like cupin family protein</fullName>
    </submittedName>
</protein>
<keyword evidence="3" id="KW-1185">Reference proteome</keyword>
<dbReference type="EMBL" id="JAVDYG010000001">
    <property type="protein sequence ID" value="MDR7363304.1"/>
    <property type="molecule type" value="Genomic_DNA"/>
</dbReference>
<evidence type="ECO:0000313" key="2">
    <source>
        <dbReference type="EMBL" id="MDR7363304.1"/>
    </source>
</evidence>
<reference evidence="2 3" key="1">
    <citation type="submission" date="2023-07" db="EMBL/GenBank/DDBJ databases">
        <title>Sequencing the genomes of 1000 actinobacteria strains.</title>
        <authorList>
            <person name="Klenk H.-P."/>
        </authorList>
    </citation>
    <scope>NUCLEOTIDE SEQUENCE [LARGE SCALE GENOMIC DNA]</scope>
    <source>
        <strain evidence="2 3">DSM 19426</strain>
    </source>
</reference>
<sequence>MAGSPYPARPARAGDRLLVSGDRTQGRLAVLVRELAAGAEVPPRRHTDDDVVYVVLEGEVAVAGADGEQVVGASAVLHVPPGTSHRYRALTDSVVLVLVAPAGAEHLLLHEDRLAAEDPGLLLALAQEHRVALLPGLLP</sequence>
<dbReference type="InterPro" id="IPR011051">
    <property type="entry name" value="RmlC_Cupin_sf"/>
</dbReference>
<dbReference type="SUPFAM" id="SSF51182">
    <property type="entry name" value="RmlC-like cupins"/>
    <property type="match status" value="1"/>
</dbReference>
<name>A0ABU2BY27_9ACTN</name>
<dbReference type="InterPro" id="IPR014710">
    <property type="entry name" value="RmlC-like_jellyroll"/>
</dbReference>
<dbReference type="Gene3D" id="2.60.120.10">
    <property type="entry name" value="Jelly Rolls"/>
    <property type="match status" value="1"/>
</dbReference>
<dbReference type="InterPro" id="IPR013096">
    <property type="entry name" value="Cupin_2"/>
</dbReference>
<gene>
    <name evidence="2" type="ORF">J2S63_002857</name>
</gene>